<dbReference type="SUPFAM" id="SSF52540">
    <property type="entry name" value="P-loop containing nucleoside triphosphate hydrolases"/>
    <property type="match status" value="2"/>
</dbReference>
<dbReference type="EMBL" id="AEVO01000009">
    <property type="protein sequence ID" value="EFY07908.1"/>
    <property type="molecule type" value="Genomic_DNA"/>
</dbReference>
<feature type="domain" description="ABC transporter" evidence="4">
    <location>
        <begin position="6"/>
        <end position="234"/>
    </location>
</feature>
<dbReference type="SMART" id="SM00382">
    <property type="entry name" value="AAA"/>
    <property type="match status" value="2"/>
</dbReference>
<evidence type="ECO:0000256" key="2">
    <source>
        <dbReference type="ARBA" id="ARBA00022741"/>
    </source>
</evidence>
<dbReference type="NCBIfam" id="NF008186">
    <property type="entry name" value="PRK10938.1"/>
    <property type="match status" value="1"/>
</dbReference>
<dbReference type="RefSeq" id="WP_009142474.1">
    <property type="nucleotide sequence ID" value="NZ_GL830947.1"/>
</dbReference>
<name>E8LHT6_SUCHY</name>
<evidence type="ECO:0000313" key="5">
    <source>
        <dbReference type="EMBL" id="EFY07908.1"/>
    </source>
</evidence>
<reference evidence="5 6" key="1">
    <citation type="submission" date="2011-01" db="EMBL/GenBank/DDBJ databases">
        <authorList>
            <person name="Weinstock G."/>
            <person name="Sodergren E."/>
            <person name="Clifton S."/>
            <person name="Fulton L."/>
            <person name="Fulton B."/>
            <person name="Courtney L."/>
            <person name="Fronick C."/>
            <person name="Harrison M."/>
            <person name="Strong C."/>
            <person name="Farmer C."/>
            <person name="Delahaunty K."/>
            <person name="Markovic C."/>
            <person name="Hall O."/>
            <person name="Minx P."/>
            <person name="Tomlinson C."/>
            <person name="Mitreva M."/>
            <person name="Hou S."/>
            <person name="Chen J."/>
            <person name="Wollam A."/>
            <person name="Pepin K.H."/>
            <person name="Johnson M."/>
            <person name="Bhonagiri V."/>
            <person name="Zhang X."/>
            <person name="Suruliraj S."/>
            <person name="Warren W."/>
            <person name="Chinwalla A."/>
            <person name="Mardis E.R."/>
            <person name="Wilson R.K."/>
        </authorList>
    </citation>
    <scope>NUCLEOTIDE SEQUENCE [LARGE SCALE GENOMIC DNA]</scope>
    <source>
        <strain evidence="6">DSM 22608 / JCM 16073 / KCTC 15190 / YIT 12066</strain>
    </source>
</reference>
<dbReference type="GO" id="GO:0016887">
    <property type="term" value="F:ATP hydrolysis activity"/>
    <property type="evidence" value="ECO:0007669"/>
    <property type="project" value="InterPro"/>
</dbReference>
<gene>
    <name evidence="5" type="ORF">HMPREF9444_00249</name>
</gene>
<evidence type="ECO:0000313" key="6">
    <source>
        <dbReference type="Proteomes" id="UP000018458"/>
    </source>
</evidence>
<dbReference type="InterPro" id="IPR027417">
    <property type="entry name" value="P-loop_NTPase"/>
</dbReference>
<dbReference type="PANTHER" id="PTHR42734">
    <property type="entry name" value="METAL TRANSPORT SYSTEM ATP-BINDING PROTEIN TM_0124-RELATED"/>
    <property type="match status" value="1"/>
</dbReference>
<comment type="caution">
    <text evidence="5">The sequence shown here is derived from an EMBL/GenBank/DDBJ whole genome shotgun (WGS) entry which is preliminary data.</text>
</comment>
<dbReference type="OrthoDB" id="9805029at2"/>
<dbReference type="GO" id="GO:0005524">
    <property type="term" value="F:ATP binding"/>
    <property type="evidence" value="ECO:0007669"/>
    <property type="project" value="UniProtKB-KW"/>
</dbReference>
<dbReference type="Proteomes" id="UP000018458">
    <property type="component" value="Unassembled WGS sequence"/>
</dbReference>
<protein>
    <submittedName>
        <fullName evidence="5">ABC transporter, ATP-binding protein</fullName>
    </submittedName>
</protein>
<dbReference type="HOGENOM" id="CLU_000604_45_0_6"/>
<evidence type="ECO:0000259" key="4">
    <source>
        <dbReference type="PROSITE" id="PS50893"/>
    </source>
</evidence>
<dbReference type="eggNOG" id="COG1119">
    <property type="taxonomic scope" value="Bacteria"/>
</dbReference>
<organism evidence="5 6">
    <name type="scientific">Succinatimonas hippei (strain DSM 22608 / JCM 16073 / KCTC 15190 / YIT 12066)</name>
    <dbReference type="NCBI Taxonomy" id="762983"/>
    <lineage>
        <taxon>Bacteria</taxon>
        <taxon>Pseudomonadati</taxon>
        <taxon>Pseudomonadota</taxon>
        <taxon>Gammaproteobacteria</taxon>
        <taxon>Aeromonadales</taxon>
        <taxon>Succinivibrionaceae</taxon>
        <taxon>Succinatimonas</taxon>
    </lineage>
</organism>
<evidence type="ECO:0000256" key="1">
    <source>
        <dbReference type="ARBA" id="ARBA00022448"/>
    </source>
</evidence>
<dbReference type="STRING" id="762983.HMPREF9444_00249"/>
<keyword evidence="3 5" id="KW-0067">ATP-binding</keyword>
<dbReference type="InterPro" id="IPR003439">
    <property type="entry name" value="ABC_transporter-like_ATP-bd"/>
</dbReference>
<evidence type="ECO:0000256" key="3">
    <source>
        <dbReference type="ARBA" id="ARBA00022840"/>
    </source>
</evidence>
<feature type="domain" description="ABC transporter" evidence="4">
    <location>
        <begin position="253"/>
        <end position="488"/>
    </location>
</feature>
<keyword evidence="2" id="KW-0547">Nucleotide-binding</keyword>
<keyword evidence="6" id="KW-1185">Reference proteome</keyword>
<dbReference type="InterPro" id="IPR050153">
    <property type="entry name" value="Metal_Ion_Import_ABC"/>
</dbReference>
<dbReference type="PROSITE" id="PS50893">
    <property type="entry name" value="ABC_TRANSPORTER_2"/>
    <property type="match status" value="2"/>
</dbReference>
<dbReference type="Pfam" id="PF00005">
    <property type="entry name" value="ABC_tran"/>
    <property type="match status" value="2"/>
</dbReference>
<dbReference type="Gene3D" id="3.40.50.300">
    <property type="entry name" value="P-loop containing nucleotide triphosphate hydrolases"/>
    <property type="match status" value="2"/>
</dbReference>
<accession>E8LHT6</accession>
<dbReference type="AlphaFoldDB" id="E8LHT6"/>
<dbReference type="InterPro" id="IPR003593">
    <property type="entry name" value="AAA+_ATPase"/>
</dbReference>
<proteinExistence type="predicted"/>
<keyword evidence="1" id="KW-0813">Transport</keyword>
<sequence>MQNISLSWQNAVFKLSEKLSVSIPALRLNSHDLIVLIGSNGCGKTSVARALAGELPLLEGTAPQHFNAALVSFEKQQKLFEDDYNLRNTDAASEQEERGYTPRDLLKDSDPKILWEVIKAFNLANLLDRPVRLLSGGEGRKILIAQCLCTSPDLLILDAQFDALDVKSRQNLLEIISYIHENYEIPIVLIVNRPDEIPANLSMMGIIQDLKIIKIDKKEIIEKDEDAKALLFCGNLPDITLPKAPAKFRLLPLNPGPLVELKNVNITYNRPIFKDLNFTVMPHEHWQISGPNGAGKSTLLSLITGDNPLVYTNDVTVFGFKRGSGESIWDIKKYFGVVSGALHLDYRVSAPLINVVLSGFYDSIGLYNRPGDEEINCAKAWLKLIGLEHKEQMSFKQLSFGQQRILLIVRALVKNPPLLILDEPLQGLDSYARAMVRSFISYFMHHGDTSILFVSHHAEDAPEGITNKLTFVPVGDNNYEIVQEKVKD</sequence>